<dbReference type="SUPFAM" id="SSF50978">
    <property type="entry name" value="WD40 repeat-like"/>
    <property type="match status" value="1"/>
</dbReference>
<evidence type="ECO:0000313" key="8">
    <source>
        <dbReference type="EMBL" id="KAL0070496.1"/>
    </source>
</evidence>
<evidence type="ECO:0000256" key="5">
    <source>
        <dbReference type="ARBA" id="ARBA00039514"/>
    </source>
</evidence>
<organism evidence="8 9">
    <name type="scientific">Marasmius tenuissimus</name>
    <dbReference type="NCBI Taxonomy" id="585030"/>
    <lineage>
        <taxon>Eukaryota</taxon>
        <taxon>Fungi</taxon>
        <taxon>Dikarya</taxon>
        <taxon>Basidiomycota</taxon>
        <taxon>Agaricomycotina</taxon>
        <taxon>Agaricomycetes</taxon>
        <taxon>Agaricomycetidae</taxon>
        <taxon>Agaricales</taxon>
        <taxon>Marasmiineae</taxon>
        <taxon>Marasmiaceae</taxon>
        <taxon>Marasmius</taxon>
    </lineage>
</organism>
<feature type="compositionally biased region" description="Polar residues" evidence="7">
    <location>
        <begin position="207"/>
        <end position="219"/>
    </location>
</feature>
<keyword evidence="2 6" id="KW-0853">WD repeat</keyword>
<feature type="compositionally biased region" description="Polar residues" evidence="7">
    <location>
        <begin position="487"/>
        <end position="503"/>
    </location>
</feature>
<comment type="caution">
    <text evidence="8">The sequence shown here is derived from an EMBL/GenBank/DDBJ whole genome shotgun (WGS) entry which is preliminary data.</text>
</comment>
<dbReference type="InterPro" id="IPR036322">
    <property type="entry name" value="WD40_repeat_dom_sf"/>
</dbReference>
<feature type="compositionally biased region" description="Acidic residues" evidence="7">
    <location>
        <begin position="284"/>
        <end position="295"/>
    </location>
</feature>
<dbReference type="InterPro" id="IPR001680">
    <property type="entry name" value="WD40_rpt"/>
</dbReference>
<keyword evidence="3" id="KW-0677">Repeat</keyword>
<dbReference type="EMBL" id="JBBXMP010000006">
    <property type="protein sequence ID" value="KAL0070496.1"/>
    <property type="molecule type" value="Genomic_DNA"/>
</dbReference>
<protein>
    <recommendedName>
        <fullName evidence="4">WD repeat-containing protein JIP5</fullName>
    </recommendedName>
    <alternativeName>
        <fullName evidence="5">WD repeat-containing protein jip5</fullName>
    </alternativeName>
</protein>
<gene>
    <name evidence="8" type="ORF">AAF712_002328</name>
</gene>
<feature type="compositionally biased region" description="Low complexity" evidence="7">
    <location>
        <begin position="600"/>
        <end position="613"/>
    </location>
</feature>
<evidence type="ECO:0000256" key="1">
    <source>
        <dbReference type="ARBA" id="ARBA00007625"/>
    </source>
</evidence>
<feature type="region of interest" description="Disordered" evidence="7">
    <location>
        <begin position="202"/>
        <end position="232"/>
    </location>
</feature>
<dbReference type="InterPro" id="IPR050505">
    <property type="entry name" value="WDR55/POC1"/>
</dbReference>
<proteinExistence type="inferred from homology"/>
<dbReference type="InterPro" id="IPR015943">
    <property type="entry name" value="WD40/YVTN_repeat-like_dom_sf"/>
</dbReference>
<name>A0ABR3A9C5_9AGAR</name>
<feature type="compositionally biased region" description="Low complexity" evidence="7">
    <location>
        <begin position="635"/>
        <end position="646"/>
    </location>
</feature>
<evidence type="ECO:0000256" key="4">
    <source>
        <dbReference type="ARBA" id="ARBA00039238"/>
    </source>
</evidence>
<evidence type="ECO:0000256" key="2">
    <source>
        <dbReference type="ARBA" id="ARBA00022574"/>
    </source>
</evidence>
<feature type="region of interest" description="Disordered" evidence="7">
    <location>
        <begin position="480"/>
        <end position="554"/>
    </location>
</feature>
<keyword evidence="9" id="KW-1185">Reference proteome</keyword>
<feature type="region of interest" description="Disordered" evidence="7">
    <location>
        <begin position="664"/>
        <end position="730"/>
    </location>
</feature>
<feature type="region of interest" description="Disordered" evidence="7">
    <location>
        <begin position="355"/>
        <end position="445"/>
    </location>
</feature>
<dbReference type="PANTHER" id="PTHR44019">
    <property type="entry name" value="WD REPEAT-CONTAINING PROTEIN 55"/>
    <property type="match status" value="1"/>
</dbReference>
<dbReference type="SMART" id="SM00320">
    <property type="entry name" value="WD40"/>
    <property type="match status" value="2"/>
</dbReference>
<evidence type="ECO:0000256" key="6">
    <source>
        <dbReference type="PROSITE-ProRule" id="PRU00221"/>
    </source>
</evidence>
<feature type="compositionally biased region" description="Polar residues" evidence="7">
    <location>
        <begin position="358"/>
        <end position="368"/>
    </location>
</feature>
<evidence type="ECO:0000256" key="3">
    <source>
        <dbReference type="ARBA" id="ARBA00022737"/>
    </source>
</evidence>
<evidence type="ECO:0000313" key="9">
    <source>
        <dbReference type="Proteomes" id="UP001437256"/>
    </source>
</evidence>
<feature type="region of interest" description="Disordered" evidence="7">
    <location>
        <begin position="273"/>
        <end position="333"/>
    </location>
</feature>
<feature type="compositionally biased region" description="Pro residues" evidence="7">
    <location>
        <begin position="514"/>
        <end position="535"/>
    </location>
</feature>
<feature type="region of interest" description="Disordered" evidence="7">
    <location>
        <begin position="107"/>
        <end position="136"/>
    </location>
</feature>
<accession>A0ABR3A9C5</accession>
<dbReference type="PROSITE" id="PS50082">
    <property type="entry name" value="WD_REPEATS_2"/>
    <property type="match status" value="1"/>
</dbReference>
<sequence>MFDSDLSDDESSTSETELASSVLGVKGPLRFCRHSSTQKAHVVLRRVEIEHDSDDEGEFSRVVRFGLFAHKRIDVKPGKEILLTVSEGQFKGHAVMLTADILDAQDASDGEETTQVAEEEEVSTSPEPKFAVPPKMRKGWSKKAEVSPELATGPSDVEMAAPVLHVAAEVQVTPTSRSQATQTQIKEWNSVFVQTMPLEPSVDPASIPSTSKPQLNITTDIPPPLPQPTRERSLTPMEIDSRPDTPVESAVLPSSCVPDLVPKLENMEEDMLLSPISDPGLGVEDMDFSDDEDDSSPPPLIPGPPQPWSDVQRPKPDSVVTTATPSTKAGKRVIHNPFISGGFVTEFVGESRPKESVVTGTKSNSPSAPSKLPEAHTASSSVKKGKPDTHVSSSPSVSTSKNATASSSKMSLDRLRAKESGEWDFATKATEERHGNGPCVPAGTYHNTLGIRPSNLMATVPPAATQTLASKKPLVIGQEWGSKKRSTVTTSKVNSAPQKQKALSNKKEASSSQPPSPLLPPPPDVGPPPPPPPLLPRAQSPVAPPQPPKQQASKWKRIAGEPLPGFVPAQANAIVSEKSSNSPVDLSPSLLARISNPPVSSTTTTKLLATQTSEASSNTNPCRGTAQRPIKQEEVSVSPISPSVSSNKGLSSKATVAATGTVVRAHDNSDPTSPVTPIAPVSGGPAAPNRSAAHPLPAKPTNSNCGTKRDLPSSFDQAEPRHKKKRKVTHPWPSLEANHTVSLVGDGSRGIRQIEFSSDGSLIALICSDRTIRIWSNDTRGEVAQLAHNAPVISLAWLDNDTGIILFGGDGIISKWVRTSHNHWTWGKIADALDRTKKPKPSLSPDDFCCMAYMKDIVAVSVQSCVQIWQWKRGSWQAVRTIRQPQVTALTFVRDGTLLGGTKDGAL</sequence>
<dbReference type="Proteomes" id="UP001437256">
    <property type="component" value="Unassembled WGS sequence"/>
</dbReference>
<reference evidence="8 9" key="1">
    <citation type="submission" date="2024-05" db="EMBL/GenBank/DDBJ databases">
        <title>A draft genome resource for the thread blight pathogen Marasmius tenuissimus strain MS-2.</title>
        <authorList>
            <person name="Yulfo-Soto G.E."/>
            <person name="Baruah I.K."/>
            <person name="Amoako-Attah I."/>
            <person name="Bukari Y."/>
            <person name="Meinhardt L.W."/>
            <person name="Bailey B.A."/>
            <person name="Cohen S.P."/>
        </authorList>
    </citation>
    <scope>NUCLEOTIDE SEQUENCE [LARGE SCALE GENOMIC DNA]</scope>
    <source>
        <strain evidence="8 9">MS-2</strain>
    </source>
</reference>
<dbReference type="Gene3D" id="2.130.10.10">
    <property type="entry name" value="YVTN repeat-like/Quinoprotein amine dehydrogenase"/>
    <property type="match status" value="1"/>
</dbReference>
<comment type="similarity">
    <text evidence="1">Belongs to the WD repeat WDR55 family.</text>
</comment>
<feature type="repeat" description="WD" evidence="6">
    <location>
        <begin position="744"/>
        <end position="785"/>
    </location>
</feature>
<dbReference type="Pfam" id="PF00400">
    <property type="entry name" value="WD40"/>
    <property type="match status" value="1"/>
</dbReference>
<feature type="compositionally biased region" description="Acidic residues" evidence="7">
    <location>
        <begin position="107"/>
        <end position="122"/>
    </location>
</feature>
<feature type="compositionally biased region" description="Basic and acidic residues" evidence="7">
    <location>
        <begin position="411"/>
        <end position="421"/>
    </location>
</feature>
<dbReference type="PANTHER" id="PTHR44019:SF20">
    <property type="entry name" value="WD REPEAT-CONTAINING PROTEIN 55"/>
    <property type="match status" value="1"/>
</dbReference>
<feature type="compositionally biased region" description="Low complexity" evidence="7">
    <location>
        <begin position="391"/>
        <end position="410"/>
    </location>
</feature>
<evidence type="ECO:0000256" key="7">
    <source>
        <dbReference type="SAM" id="MobiDB-lite"/>
    </source>
</evidence>
<feature type="region of interest" description="Disordered" evidence="7">
    <location>
        <begin position="595"/>
        <end position="652"/>
    </location>
</feature>
<feature type="compositionally biased region" description="Pro residues" evidence="7">
    <location>
        <begin position="296"/>
        <end position="307"/>
    </location>
</feature>